<evidence type="ECO:0000256" key="10">
    <source>
        <dbReference type="ARBA" id="ARBA00023098"/>
    </source>
</evidence>
<dbReference type="RefSeq" id="XP_020428779.1">
    <property type="nucleotide sequence ID" value="XM_020580739.1"/>
</dbReference>
<dbReference type="Gene3D" id="3.30.70.890">
    <property type="entry name" value="GHMP kinase, C-terminal domain"/>
    <property type="match status" value="1"/>
</dbReference>
<dbReference type="SUPFAM" id="SSF54211">
    <property type="entry name" value="Ribosomal protein S5 domain 2-like"/>
    <property type="match status" value="1"/>
</dbReference>
<dbReference type="EC" id="2.7.4.2" evidence="3"/>
<dbReference type="InterPro" id="IPR035102">
    <property type="entry name" value="Phosphomevalonate_kinase"/>
</dbReference>
<keyword evidence="5" id="KW-0808">Transferase</keyword>
<evidence type="ECO:0000313" key="14">
    <source>
        <dbReference type="Proteomes" id="UP000001396"/>
    </source>
</evidence>
<dbReference type="InterPro" id="IPR036554">
    <property type="entry name" value="GHMP_kinase_C_sf"/>
</dbReference>
<keyword evidence="6" id="KW-0547">Nucleotide-binding</keyword>
<evidence type="ECO:0000256" key="6">
    <source>
        <dbReference type="ARBA" id="ARBA00022741"/>
    </source>
</evidence>
<evidence type="ECO:0000259" key="12">
    <source>
        <dbReference type="Pfam" id="PF00288"/>
    </source>
</evidence>
<dbReference type="InterPro" id="IPR014721">
    <property type="entry name" value="Ribsml_uS5_D2-typ_fold_subgr"/>
</dbReference>
<keyword evidence="10" id="KW-0443">Lipid metabolism</keyword>
<dbReference type="Pfam" id="PF00288">
    <property type="entry name" value="GHMP_kinases_N"/>
    <property type="match status" value="1"/>
</dbReference>
<sequence length="509" mass="56997">MSSCEKEVCCSAPGKVLVTGGYLVLDRLFDGIVFTINSRFYTTIKPIEQQNSTVTTGNGDHHHYKLTLSSPQFKSEQQYHIVYRPNQPSVIEIQPANPTTYKENRYVEKTLFYTLIVIQSLIEQSQFIDILMQGLYITIMGANDFYSQIPQLKQRGLPISYESLKTLPQFLPLTTTLDELQKTGLGSSAALVSSLTAALLSFFKVIDLKNQSDKVKLLREKTLLHNLAQLCHCVAQGKIGSGFDISSAVFGSQVYRRFSPDLIQGILDHYDKNITPTPEQLLQSVLQEDYNSVKLDNYRKWDNEHHSMALPAGLQLLLADVSIGSNTPVMVKKVLEWRKSNPEISKQLWDDLHTSNGLVKKAFNELHQLHGSDSNSYFNTLSLLASTSQSKWLELLSKGNNDQVIKQIQLVRSSFLEIRRLLRKMGELADVPLEPVEQSNLADHTMEVLGCVASGVPGAGGFDALFSITLSDQSAQSIKEEWMKWSQCKVLPLVLSEDPTGVIQDTLPQ</sequence>
<evidence type="ECO:0000256" key="11">
    <source>
        <dbReference type="ARBA" id="ARBA00023221"/>
    </source>
</evidence>
<dbReference type="GeneID" id="31365424"/>
<dbReference type="STRING" id="670386.D3BPM7"/>
<gene>
    <name evidence="13" type="ORF">PPL_09952</name>
</gene>
<proteinExistence type="inferred from homology"/>
<dbReference type="InterPro" id="IPR006204">
    <property type="entry name" value="GHMP_kinase_N_dom"/>
</dbReference>
<dbReference type="GO" id="GO:0005777">
    <property type="term" value="C:peroxisome"/>
    <property type="evidence" value="ECO:0007669"/>
    <property type="project" value="TreeGrafter"/>
</dbReference>
<dbReference type="GO" id="GO:0005524">
    <property type="term" value="F:ATP binding"/>
    <property type="evidence" value="ECO:0007669"/>
    <property type="project" value="UniProtKB-KW"/>
</dbReference>
<comment type="similarity">
    <text evidence="2">Belongs to the GHMP kinase family. Mevalonate kinase subfamily.</text>
</comment>
<keyword evidence="4" id="KW-0444">Lipid biosynthesis</keyword>
<dbReference type="AlphaFoldDB" id="D3BPM7"/>
<keyword evidence="9" id="KW-0752">Steroid biosynthesis</keyword>
<dbReference type="InterPro" id="IPR016005">
    <property type="entry name" value="Erg8"/>
</dbReference>
<dbReference type="GO" id="GO:0004631">
    <property type="term" value="F:phosphomevalonate kinase activity"/>
    <property type="evidence" value="ECO:0007669"/>
    <property type="project" value="UniProtKB-EC"/>
</dbReference>
<evidence type="ECO:0000256" key="1">
    <source>
        <dbReference type="ARBA" id="ARBA00005017"/>
    </source>
</evidence>
<protein>
    <recommendedName>
        <fullName evidence="3">phosphomevalonate kinase</fullName>
        <ecNumber evidence="3">2.7.4.2</ecNumber>
    </recommendedName>
</protein>
<dbReference type="InParanoid" id="D3BPM7"/>
<comment type="caution">
    <text evidence="13">The sequence shown here is derived from an EMBL/GenBank/DDBJ whole genome shotgun (WGS) entry which is preliminary data.</text>
</comment>
<keyword evidence="7" id="KW-0418">Kinase</keyword>
<evidence type="ECO:0000256" key="3">
    <source>
        <dbReference type="ARBA" id="ARBA00012958"/>
    </source>
</evidence>
<feature type="domain" description="GHMP kinase N-terminal" evidence="12">
    <location>
        <begin position="181"/>
        <end position="251"/>
    </location>
</feature>
<dbReference type="EMBL" id="ADBJ01000045">
    <property type="protein sequence ID" value="EFA76647.1"/>
    <property type="molecule type" value="Genomic_DNA"/>
</dbReference>
<organism evidence="13 14">
    <name type="scientific">Heterostelium pallidum (strain ATCC 26659 / Pp 5 / PN500)</name>
    <name type="common">Cellular slime mold</name>
    <name type="synonym">Polysphondylium pallidum</name>
    <dbReference type="NCBI Taxonomy" id="670386"/>
    <lineage>
        <taxon>Eukaryota</taxon>
        <taxon>Amoebozoa</taxon>
        <taxon>Evosea</taxon>
        <taxon>Eumycetozoa</taxon>
        <taxon>Dictyostelia</taxon>
        <taxon>Acytosteliales</taxon>
        <taxon>Acytosteliaceae</taxon>
        <taxon>Heterostelium</taxon>
    </lineage>
</organism>
<name>D3BPM7_HETP5</name>
<dbReference type="OMA" id="LVIHRTM"/>
<dbReference type="UniPathway" id="UPA00057">
    <property type="reaction ID" value="UER00099"/>
</dbReference>
<evidence type="ECO:0000256" key="2">
    <source>
        <dbReference type="ARBA" id="ARBA00006495"/>
    </source>
</evidence>
<keyword evidence="11" id="KW-0753">Steroid metabolism</keyword>
<dbReference type="GO" id="GO:0019287">
    <property type="term" value="P:isopentenyl diphosphate biosynthetic process, mevalonate pathway"/>
    <property type="evidence" value="ECO:0007669"/>
    <property type="project" value="UniProtKB-UniPathway"/>
</dbReference>
<keyword evidence="14" id="KW-1185">Reference proteome</keyword>
<evidence type="ECO:0000256" key="9">
    <source>
        <dbReference type="ARBA" id="ARBA00022955"/>
    </source>
</evidence>
<dbReference type="FunCoup" id="D3BPM7">
    <property type="interactions" value="89"/>
</dbReference>
<evidence type="ECO:0000256" key="4">
    <source>
        <dbReference type="ARBA" id="ARBA00022516"/>
    </source>
</evidence>
<dbReference type="PIRSF" id="PIRSF017288">
    <property type="entry name" value="PMK_GHMP_euk"/>
    <property type="match status" value="1"/>
</dbReference>
<dbReference type="PANTHER" id="PTHR31814:SF2">
    <property type="entry name" value="PHOSPHOMEVALONATE KINASE"/>
    <property type="match status" value="1"/>
</dbReference>
<keyword evidence="8" id="KW-0067">ATP-binding</keyword>
<evidence type="ECO:0000256" key="7">
    <source>
        <dbReference type="ARBA" id="ARBA00022777"/>
    </source>
</evidence>
<evidence type="ECO:0000256" key="8">
    <source>
        <dbReference type="ARBA" id="ARBA00022840"/>
    </source>
</evidence>
<accession>D3BPM7</accession>
<dbReference type="GO" id="GO:0010142">
    <property type="term" value="P:farnesyl diphosphate biosynthetic process, mevalonate pathway"/>
    <property type="evidence" value="ECO:0007669"/>
    <property type="project" value="TreeGrafter"/>
</dbReference>
<dbReference type="InterPro" id="IPR020568">
    <property type="entry name" value="Ribosomal_Su5_D2-typ_SF"/>
</dbReference>
<dbReference type="PANTHER" id="PTHR31814">
    <property type="match status" value="1"/>
</dbReference>
<evidence type="ECO:0000313" key="13">
    <source>
        <dbReference type="EMBL" id="EFA76647.1"/>
    </source>
</evidence>
<dbReference type="GO" id="GO:0006694">
    <property type="term" value="P:steroid biosynthetic process"/>
    <property type="evidence" value="ECO:0007669"/>
    <property type="project" value="UniProtKB-KW"/>
</dbReference>
<dbReference type="Gene3D" id="3.30.230.10">
    <property type="match status" value="1"/>
</dbReference>
<comment type="pathway">
    <text evidence="1">Isoprenoid biosynthesis; isopentenyl diphosphate biosynthesis via mevalonate pathway; isopentenyl diphosphate from (R)-mevalonate: step 2/3.</text>
</comment>
<evidence type="ECO:0000256" key="5">
    <source>
        <dbReference type="ARBA" id="ARBA00022679"/>
    </source>
</evidence>
<dbReference type="Proteomes" id="UP000001396">
    <property type="component" value="Unassembled WGS sequence"/>
</dbReference>
<reference evidence="13 14" key="1">
    <citation type="journal article" date="2011" name="Genome Res.">
        <title>Phylogeny-wide analysis of social amoeba genomes highlights ancient origins for complex intercellular communication.</title>
        <authorList>
            <person name="Heidel A.J."/>
            <person name="Lawal H.M."/>
            <person name="Felder M."/>
            <person name="Schilde C."/>
            <person name="Helps N.R."/>
            <person name="Tunggal B."/>
            <person name="Rivero F."/>
            <person name="John U."/>
            <person name="Schleicher M."/>
            <person name="Eichinger L."/>
            <person name="Platzer M."/>
            <person name="Noegel A.A."/>
            <person name="Schaap P."/>
            <person name="Gloeckner G."/>
        </authorList>
    </citation>
    <scope>NUCLEOTIDE SEQUENCE [LARGE SCALE GENOMIC DNA]</scope>
    <source>
        <strain evidence="14">ATCC 26659 / Pp 5 / PN500</strain>
    </source>
</reference>